<evidence type="ECO:0000313" key="2">
    <source>
        <dbReference type="Proteomes" id="UP000051952"/>
    </source>
</evidence>
<sequence>MDYGEQQLPLILLLHASSPLCQQALFHQTPAELPRPERDAFSDDQEGDPWQCQQQQQWLSAVHTSSASTSKNSASPWQPTRLTVASRDQLNKTLRNLQIQSSVRYRAGDEAGGASTPQFRVQRRVPISHLPLNLVSCMGAERIPLGCRECHVLVPSASFVGSLHHSLVMKSSQMAATEMKRQYAIRCEMAQVMTLGGGWASVKNAQEALKCSIRLYQLADKIGDEATKRKCRVFVGWAMLWYFEQQQQQQRTMSSATTSELQKALWIFTTQLAANQSVHDETNWNRCFAALYHWSFLTNTDGAIHLGVAAPPGHDVAANVTETTPEMIVGGYDGPQAAAVQISRADHEAEDCAVHENHVLDQWEQLFL</sequence>
<dbReference type="EMBL" id="CYKH01001705">
    <property type="protein sequence ID" value="CUG89109.1"/>
    <property type="molecule type" value="Genomic_DNA"/>
</dbReference>
<organism evidence="1 2">
    <name type="scientific">Bodo saltans</name>
    <name type="common">Flagellated protozoan</name>
    <dbReference type="NCBI Taxonomy" id="75058"/>
    <lineage>
        <taxon>Eukaryota</taxon>
        <taxon>Discoba</taxon>
        <taxon>Euglenozoa</taxon>
        <taxon>Kinetoplastea</taxon>
        <taxon>Metakinetoplastina</taxon>
        <taxon>Eubodonida</taxon>
        <taxon>Bodonidae</taxon>
        <taxon>Bodo</taxon>
    </lineage>
</organism>
<dbReference type="AlphaFoldDB" id="A0A0S4JJC8"/>
<proteinExistence type="predicted"/>
<dbReference type="OrthoDB" id="272305at2759"/>
<accession>A0A0S4JJC8</accession>
<gene>
    <name evidence="1" type="ORF">BSAL_19330</name>
</gene>
<protein>
    <submittedName>
        <fullName evidence="1">Uncharacterized protein</fullName>
    </submittedName>
</protein>
<evidence type="ECO:0000313" key="1">
    <source>
        <dbReference type="EMBL" id="CUG89109.1"/>
    </source>
</evidence>
<dbReference type="Proteomes" id="UP000051952">
    <property type="component" value="Unassembled WGS sequence"/>
</dbReference>
<name>A0A0S4JJC8_BODSA</name>
<keyword evidence="2" id="KW-1185">Reference proteome</keyword>
<reference evidence="2" key="1">
    <citation type="submission" date="2015-09" db="EMBL/GenBank/DDBJ databases">
        <authorList>
            <consortium name="Pathogen Informatics"/>
        </authorList>
    </citation>
    <scope>NUCLEOTIDE SEQUENCE [LARGE SCALE GENOMIC DNA]</scope>
    <source>
        <strain evidence="2">Lake Konstanz</strain>
    </source>
</reference>
<dbReference type="VEuPathDB" id="TriTrypDB:BSAL_19330"/>